<dbReference type="Proteomes" id="UP001060371">
    <property type="component" value="Segment"/>
</dbReference>
<dbReference type="EMBL" id="OP068342">
    <property type="protein sequence ID" value="UVG34980.1"/>
    <property type="molecule type" value="Genomic_DNA"/>
</dbReference>
<gene>
    <name evidence="1" type="primary">17</name>
    <name evidence="1" type="ORF">SEA_VIACONLECTUS_17</name>
</gene>
<protein>
    <submittedName>
        <fullName evidence="1">Ribosome modulation factor</fullName>
    </submittedName>
</protein>
<sequence>MTTRREQARRAQPMPTAAEALAVLAEGRASRPGAGNPYAGRRVLGGVWAIGNREAAAATWAAKRKPGRAPS</sequence>
<keyword evidence="2" id="KW-1185">Reference proteome</keyword>
<reference evidence="1" key="1">
    <citation type="submission" date="2022-07" db="EMBL/GenBank/DDBJ databases">
        <authorList>
            <person name="Adams L.M."/>
            <person name="Freeman R.E."/>
            <person name="Laschanzky S.A."/>
            <person name="Martinez L.Angel."/>
            <person name="Morben M.S."/>
            <person name="Bowder D.M."/>
            <person name="Doyle E.L."/>
            <person name="Butela K.A."/>
            <person name="Garlena R.A."/>
            <person name="Russell D.A."/>
            <person name="Jacobs-Sera D."/>
            <person name="Hatfull G.F."/>
        </authorList>
    </citation>
    <scope>NUCLEOTIDE SEQUENCE</scope>
</reference>
<evidence type="ECO:0000313" key="1">
    <source>
        <dbReference type="EMBL" id="UVG34980.1"/>
    </source>
</evidence>
<evidence type="ECO:0000313" key="2">
    <source>
        <dbReference type="Proteomes" id="UP001060371"/>
    </source>
</evidence>
<accession>A0A976UE30</accession>
<proteinExistence type="predicted"/>
<organism evidence="1 2">
    <name type="scientific">Gordonia phage ViaConlectus</name>
    <dbReference type="NCBI Taxonomy" id="2972515"/>
    <lineage>
        <taxon>Viruses</taxon>
        <taxon>Duplodnaviria</taxon>
        <taxon>Heunggongvirae</taxon>
        <taxon>Uroviricota</taxon>
        <taxon>Caudoviricetes</taxon>
        <taxon>Stackebrandtviridae</taxon>
        <taxon>Schenleyvirinae</taxon>
        <taxon>Zitchvirus</taxon>
        <taxon>Zitchvirus viaconlectus</taxon>
    </lineage>
</organism>
<name>A0A976UE30_9CAUD</name>